<dbReference type="PANTHER" id="PTHR43271">
    <property type="entry name" value="BLL2771 PROTEIN"/>
    <property type="match status" value="1"/>
</dbReference>
<evidence type="ECO:0000256" key="7">
    <source>
        <dbReference type="ARBA" id="ARBA00023136"/>
    </source>
</evidence>
<dbReference type="InterPro" id="IPR011701">
    <property type="entry name" value="MFS"/>
</dbReference>
<dbReference type="PROSITE" id="PS50850">
    <property type="entry name" value="MFS"/>
    <property type="match status" value="1"/>
</dbReference>
<keyword evidence="11" id="KW-1185">Reference proteome</keyword>
<evidence type="ECO:0000256" key="5">
    <source>
        <dbReference type="ARBA" id="ARBA00022692"/>
    </source>
</evidence>
<comment type="similarity">
    <text evidence="2">Belongs to the major facilitator superfamily.</text>
</comment>
<gene>
    <name evidence="10" type="ORF">PSm6_28910</name>
</gene>
<feature type="domain" description="Major facilitator superfamily (MFS) profile" evidence="9">
    <location>
        <begin position="14"/>
        <end position="394"/>
    </location>
</feature>
<feature type="transmembrane region" description="Helical" evidence="8">
    <location>
        <begin position="12"/>
        <end position="34"/>
    </location>
</feature>
<name>A0ABN6BV95_9PSED</name>
<keyword evidence="5 8" id="KW-0812">Transmembrane</keyword>
<dbReference type="Proteomes" id="UP001064896">
    <property type="component" value="Chromosome"/>
</dbReference>
<keyword evidence="6 8" id="KW-1133">Transmembrane helix</keyword>
<evidence type="ECO:0000256" key="1">
    <source>
        <dbReference type="ARBA" id="ARBA00004651"/>
    </source>
</evidence>
<sequence length="395" mass="41391">MHINSSHATAPATSLVVQMILCAVAVVSLLYVPVPILARLAQDYQLPLGGVGLSLMVFSVCYACGFLIFGPLSDRLGRRAVLVTGLVVLAVASAAMVFVSSSKAFLAMRALQGLAAASYPPVAIAYLSEHGSPRQRAWGVAWLSTAFLTAGLLGQLYGSLVAATWGFGLAMVPLSAIYIITAITLLSSRNGLRKTGAPGHLLSIYRPLFQLLSDPQLRRVYVPASLLLMAFVAFYVDLDRRLLSGLGQGIDPLFARAVALPGLFAPLAVAGAIQRWGANRVASSGLAVSALGLFLVAVVGEHSLFWLLASSVVFVAGIGISVPGLIASTSTRAPEASRGLAVALYTFFLFLGASLAPWVVRLGGAWKDSALFLVLASCIAAAAMYSATESRRRAR</sequence>
<evidence type="ECO:0000256" key="8">
    <source>
        <dbReference type="SAM" id="Phobius"/>
    </source>
</evidence>
<accession>A0ABN6BV95</accession>
<organism evidence="10 11">
    <name type="scientific">Pseudomonas solani</name>
    <dbReference type="NCBI Taxonomy" id="2731552"/>
    <lineage>
        <taxon>Bacteria</taxon>
        <taxon>Pseudomonadati</taxon>
        <taxon>Pseudomonadota</taxon>
        <taxon>Gammaproteobacteria</taxon>
        <taxon>Pseudomonadales</taxon>
        <taxon>Pseudomonadaceae</taxon>
        <taxon>Pseudomonas</taxon>
    </lineage>
</organism>
<keyword evidence="7 8" id="KW-0472">Membrane</keyword>
<evidence type="ECO:0000259" key="9">
    <source>
        <dbReference type="PROSITE" id="PS50850"/>
    </source>
</evidence>
<feature type="transmembrane region" description="Helical" evidence="8">
    <location>
        <begin position="339"/>
        <end position="358"/>
    </location>
</feature>
<feature type="transmembrane region" description="Helical" evidence="8">
    <location>
        <begin position="220"/>
        <end position="238"/>
    </location>
</feature>
<feature type="transmembrane region" description="Helical" evidence="8">
    <location>
        <begin position="163"/>
        <end position="186"/>
    </location>
</feature>
<dbReference type="InterPro" id="IPR020846">
    <property type="entry name" value="MFS_dom"/>
</dbReference>
<dbReference type="SUPFAM" id="SSF103473">
    <property type="entry name" value="MFS general substrate transporter"/>
    <property type="match status" value="1"/>
</dbReference>
<dbReference type="RefSeq" id="WP_265170428.1">
    <property type="nucleotide sequence ID" value="NZ_AP023081.1"/>
</dbReference>
<protein>
    <submittedName>
        <fullName evidence="10">MFS transporter</fullName>
    </submittedName>
</protein>
<reference evidence="10" key="1">
    <citation type="submission" date="2020-05" db="EMBL/GenBank/DDBJ databases">
        <title>Complete genome sequence of Pseudomonas sp. Sm006.</title>
        <authorList>
            <person name="Takeuchi K."/>
            <person name="Someya N."/>
        </authorList>
    </citation>
    <scope>NUCLEOTIDE SEQUENCE</scope>
    <source>
        <strain evidence="10">Sm006</strain>
    </source>
</reference>
<feature type="transmembrane region" description="Helical" evidence="8">
    <location>
        <begin position="81"/>
        <end position="100"/>
    </location>
</feature>
<feature type="transmembrane region" description="Helical" evidence="8">
    <location>
        <begin position="139"/>
        <end position="157"/>
    </location>
</feature>
<keyword evidence="4" id="KW-1003">Cell membrane</keyword>
<comment type="subcellular location">
    <subcellularLocation>
        <location evidence="1">Cell membrane</location>
        <topology evidence="1">Multi-pass membrane protein</topology>
    </subcellularLocation>
</comment>
<feature type="transmembrane region" description="Helical" evidence="8">
    <location>
        <begin position="305"/>
        <end position="327"/>
    </location>
</feature>
<evidence type="ECO:0000313" key="10">
    <source>
        <dbReference type="EMBL" id="BCD86484.1"/>
    </source>
</evidence>
<feature type="transmembrane region" description="Helical" evidence="8">
    <location>
        <begin position="370"/>
        <end position="388"/>
    </location>
</feature>
<feature type="transmembrane region" description="Helical" evidence="8">
    <location>
        <begin position="253"/>
        <end position="273"/>
    </location>
</feature>
<keyword evidence="3" id="KW-0813">Transport</keyword>
<dbReference type="InterPro" id="IPR036259">
    <property type="entry name" value="MFS_trans_sf"/>
</dbReference>
<feature type="transmembrane region" description="Helical" evidence="8">
    <location>
        <begin position="280"/>
        <end position="299"/>
    </location>
</feature>
<evidence type="ECO:0000256" key="6">
    <source>
        <dbReference type="ARBA" id="ARBA00022989"/>
    </source>
</evidence>
<dbReference type="Pfam" id="PF07690">
    <property type="entry name" value="MFS_1"/>
    <property type="match status" value="1"/>
</dbReference>
<dbReference type="PANTHER" id="PTHR43271:SF2">
    <property type="entry name" value="BLL2771 PROTEIN"/>
    <property type="match status" value="1"/>
</dbReference>
<evidence type="ECO:0000256" key="3">
    <source>
        <dbReference type="ARBA" id="ARBA00022448"/>
    </source>
</evidence>
<evidence type="ECO:0000256" key="2">
    <source>
        <dbReference type="ARBA" id="ARBA00008335"/>
    </source>
</evidence>
<evidence type="ECO:0000313" key="11">
    <source>
        <dbReference type="Proteomes" id="UP001064896"/>
    </source>
</evidence>
<dbReference type="Gene3D" id="1.20.1250.20">
    <property type="entry name" value="MFS general substrate transporter like domains"/>
    <property type="match status" value="1"/>
</dbReference>
<feature type="transmembrane region" description="Helical" evidence="8">
    <location>
        <begin position="46"/>
        <end position="69"/>
    </location>
</feature>
<proteinExistence type="inferred from homology"/>
<dbReference type="EMBL" id="AP023081">
    <property type="protein sequence ID" value="BCD86484.1"/>
    <property type="molecule type" value="Genomic_DNA"/>
</dbReference>
<evidence type="ECO:0000256" key="4">
    <source>
        <dbReference type="ARBA" id="ARBA00022475"/>
    </source>
</evidence>